<dbReference type="InterPro" id="IPR008920">
    <property type="entry name" value="TF_FadR/GntR_C"/>
</dbReference>
<dbReference type="Gene3D" id="1.10.10.10">
    <property type="entry name" value="Winged helix-like DNA-binding domain superfamily/Winged helix DNA-binding domain"/>
    <property type="match status" value="1"/>
</dbReference>
<dbReference type="PANTHER" id="PTHR43537:SF53">
    <property type="entry name" value="HTH-TYPE TRANSCRIPTIONAL REPRESSOR NANR"/>
    <property type="match status" value="1"/>
</dbReference>
<proteinExistence type="predicted"/>
<keyword evidence="3" id="KW-0804">Transcription</keyword>
<sequence>MPKSPDPRPTTRAKRPARATPPRRQPSAAPPVNSPSTDDSADVETRLYRAVFDSVMGQRLMPGTKLPEAPLCELFGVSRSVVRKVLQKLAHDHIVQLRPNRGAIVAVPTREETRQIFEARRALEAAIVRLVAERATARDLKGLREQLRAEHEAMHRFDQPAWARLASAYHLRLAELSGNPILQRYLQEIVSRCSLIVAVHQPPGNASCEHDEHERIVDCIARGDAEGAVQLMDQHLRELEEHLMLGSPDDERNLAKLLGLG</sequence>
<dbReference type="PANTHER" id="PTHR43537">
    <property type="entry name" value="TRANSCRIPTIONAL REGULATOR, GNTR FAMILY"/>
    <property type="match status" value="1"/>
</dbReference>
<evidence type="ECO:0000256" key="2">
    <source>
        <dbReference type="ARBA" id="ARBA00023125"/>
    </source>
</evidence>
<gene>
    <name evidence="6" type="ORF">BDD18_4148</name>
</gene>
<dbReference type="EMBL" id="VFPV01000004">
    <property type="protein sequence ID" value="TQM99488.1"/>
    <property type="molecule type" value="Genomic_DNA"/>
</dbReference>
<comment type="caution">
    <text evidence="6">The sequence shown here is derived from an EMBL/GenBank/DDBJ whole genome shotgun (WGS) entry which is preliminary data.</text>
</comment>
<dbReference type="SMART" id="SM00895">
    <property type="entry name" value="FCD"/>
    <property type="match status" value="1"/>
</dbReference>
<dbReference type="GO" id="GO:0003700">
    <property type="term" value="F:DNA-binding transcription factor activity"/>
    <property type="evidence" value="ECO:0007669"/>
    <property type="project" value="InterPro"/>
</dbReference>
<protein>
    <submittedName>
        <fullName evidence="6">GntR family transcriptional regulator</fullName>
    </submittedName>
</protein>
<dbReference type="GO" id="GO:0003677">
    <property type="term" value="F:DNA binding"/>
    <property type="evidence" value="ECO:0007669"/>
    <property type="project" value="UniProtKB-KW"/>
</dbReference>
<dbReference type="Gene3D" id="1.20.120.530">
    <property type="entry name" value="GntR ligand-binding domain-like"/>
    <property type="match status" value="1"/>
</dbReference>
<evidence type="ECO:0000313" key="7">
    <source>
        <dbReference type="Proteomes" id="UP000316993"/>
    </source>
</evidence>
<dbReference type="SMART" id="SM00345">
    <property type="entry name" value="HTH_GNTR"/>
    <property type="match status" value="1"/>
</dbReference>
<dbReference type="Pfam" id="PF07729">
    <property type="entry name" value="FCD"/>
    <property type="match status" value="1"/>
</dbReference>
<keyword evidence="1" id="KW-0805">Transcription regulation</keyword>
<feature type="region of interest" description="Disordered" evidence="4">
    <location>
        <begin position="1"/>
        <end position="42"/>
    </location>
</feature>
<evidence type="ECO:0000256" key="3">
    <source>
        <dbReference type="ARBA" id="ARBA00023163"/>
    </source>
</evidence>
<dbReference type="RefSeq" id="WP_142085622.1">
    <property type="nucleotide sequence ID" value="NZ_VFPV01000004.1"/>
</dbReference>
<dbReference type="PROSITE" id="PS50949">
    <property type="entry name" value="HTH_GNTR"/>
    <property type="match status" value="1"/>
</dbReference>
<evidence type="ECO:0000256" key="4">
    <source>
        <dbReference type="SAM" id="MobiDB-lite"/>
    </source>
</evidence>
<organism evidence="6 7">
    <name type="scientific">Acidovorax temperans</name>
    <dbReference type="NCBI Taxonomy" id="80878"/>
    <lineage>
        <taxon>Bacteria</taxon>
        <taxon>Pseudomonadati</taxon>
        <taxon>Pseudomonadota</taxon>
        <taxon>Betaproteobacteria</taxon>
        <taxon>Burkholderiales</taxon>
        <taxon>Comamonadaceae</taxon>
        <taxon>Acidovorax</taxon>
    </lineage>
</organism>
<name>A0A543KWN1_9BURK</name>
<dbReference type="InterPro" id="IPR036390">
    <property type="entry name" value="WH_DNA-bd_sf"/>
</dbReference>
<reference evidence="6 7" key="1">
    <citation type="submission" date="2019-06" db="EMBL/GenBank/DDBJ databases">
        <title>Genomic Encyclopedia of Archaeal and Bacterial Type Strains, Phase II (KMG-II): from individual species to whole genera.</title>
        <authorList>
            <person name="Goeker M."/>
        </authorList>
    </citation>
    <scope>NUCLEOTIDE SEQUENCE [LARGE SCALE GENOMIC DNA]</scope>
    <source>
        <strain evidence="6 7">DSM 7270</strain>
    </source>
</reference>
<evidence type="ECO:0000259" key="5">
    <source>
        <dbReference type="PROSITE" id="PS50949"/>
    </source>
</evidence>
<dbReference type="InterPro" id="IPR036388">
    <property type="entry name" value="WH-like_DNA-bd_sf"/>
</dbReference>
<dbReference type="SUPFAM" id="SSF46785">
    <property type="entry name" value="Winged helix' DNA-binding domain"/>
    <property type="match status" value="1"/>
</dbReference>
<dbReference type="SUPFAM" id="SSF48008">
    <property type="entry name" value="GntR ligand-binding domain-like"/>
    <property type="match status" value="1"/>
</dbReference>
<dbReference type="Proteomes" id="UP000316993">
    <property type="component" value="Unassembled WGS sequence"/>
</dbReference>
<dbReference type="InterPro" id="IPR000524">
    <property type="entry name" value="Tscrpt_reg_HTH_GntR"/>
</dbReference>
<accession>A0A543KWN1</accession>
<evidence type="ECO:0000256" key="1">
    <source>
        <dbReference type="ARBA" id="ARBA00023015"/>
    </source>
</evidence>
<keyword evidence="2" id="KW-0238">DNA-binding</keyword>
<dbReference type="AlphaFoldDB" id="A0A543KWN1"/>
<dbReference type="InterPro" id="IPR011711">
    <property type="entry name" value="GntR_C"/>
</dbReference>
<feature type="domain" description="HTH gntR-type" evidence="5">
    <location>
        <begin position="41"/>
        <end position="108"/>
    </location>
</feature>
<dbReference type="Pfam" id="PF00392">
    <property type="entry name" value="GntR"/>
    <property type="match status" value="1"/>
</dbReference>
<evidence type="ECO:0000313" key="6">
    <source>
        <dbReference type="EMBL" id="TQM99488.1"/>
    </source>
</evidence>
<feature type="compositionally biased region" description="Low complexity" evidence="4">
    <location>
        <begin position="18"/>
        <end position="27"/>
    </location>
</feature>